<dbReference type="OrthoDB" id="450143at2"/>
<dbReference type="RefSeq" id="WP_050045254.1">
    <property type="nucleotide sequence ID" value="NZ_JHEG04000001.1"/>
</dbReference>
<evidence type="ECO:0000313" key="1">
    <source>
        <dbReference type="EMBL" id="KAF3888063.1"/>
    </source>
</evidence>
<protein>
    <submittedName>
        <fullName evidence="1">Uncharacterized protein</fullName>
    </submittedName>
</protein>
<reference evidence="1" key="1">
    <citation type="journal article" date="2015" name="Genome Announc.">
        <title>Draft Genome Sequence of Tolypothrix boutellei Strain VB521301.</title>
        <authorList>
            <person name="Chandrababunaidu M.M."/>
            <person name="Singh D."/>
            <person name="Sen D."/>
            <person name="Bhan S."/>
            <person name="Das S."/>
            <person name="Gupta A."/>
            <person name="Adhikary S.P."/>
            <person name="Tripathy S."/>
        </authorList>
    </citation>
    <scope>NUCLEOTIDE SEQUENCE</scope>
    <source>
        <strain evidence="1">VB521301</strain>
    </source>
</reference>
<accession>A0A8S9T9E1</accession>
<gene>
    <name evidence="1" type="ORF">DA73_0400023150</name>
</gene>
<dbReference type="Proteomes" id="UP000029738">
    <property type="component" value="Unassembled WGS sequence"/>
</dbReference>
<proteinExistence type="predicted"/>
<dbReference type="AlphaFoldDB" id="A0A8S9T9E1"/>
<name>A0A8S9T9E1_9CYAN</name>
<sequence>MSEHRLGEIVIERPRHGMRISLRKCTGYKKTLQKITDEAGEDGLLSPYLIKPRHRTKSFSDHLGPLYRWLRSKVGKPWNEVYGELCLHLDITTLSGQHILFHVWGFVERDVIIIDGIPYKKSNQSQPLGKYSGYRWRQYLYVHPDTGLLCLVEPIPNTPTKKPDDVVVVNNYHQYRKINDIWYLVVFADFPSMPGNYLATDVLLQLNLYRWDACKKYGREIYALGKQQCNKKEIKHIKHLLEKRARSIAWESIKRPKK</sequence>
<keyword evidence="2" id="KW-1185">Reference proteome</keyword>
<dbReference type="EMBL" id="JHEG04000001">
    <property type="protein sequence ID" value="KAF3888063.1"/>
    <property type="molecule type" value="Genomic_DNA"/>
</dbReference>
<organism evidence="1 2">
    <name type="scientific">Tolypothrix bouteillei VB521301</name>
    <dbReference type="NCBI Taxonomy" id="1479485"/>
    <lineage>
        <taxon>Bacteria</taxon>
        <taxon>Bacillati</taxon>
        <taxon>Cyanobacteriota</taxon>
        <taxon>Cyanophyceae</taxon>
        <taxon>Nostocales</taxon>
        <taxon>Tolypothrichaceae</taxon>
        <taxon>Tolypothrix</taxon>
    </lineage>
</organism>
<evidence type="ECO:0000313" key="2">
    <source>
        <dbReference type="Proteomes" id="UP000029738"/>
    </source>
</evidence>
<comment type="caution">
    <text evidence="1">The sequence shown here is derived from an EMBL/GenBank/DDBJ whole genome shotgun (WGS) entry which is preliminary data.</text>
</comment>
<reference evidence="1" key="2">
    <citation type="submission" date="2019-11" db="EMBL/GenBank/DDBJ databases">
        <title>Improved Assembly of Tolypothrix boutellei genome.</title>
        <authorList>
            <person name="Sarangi A.N."/>
            <person name="Mukherjee M."/>
            <person name="Ghosh S."/>
            <person name="Singh D."/>
            <person name="Das A."/>
            <person name="Kant S."/>
            <person name="Prusty A."/>
            <person name="Tripathy S."/>
        </authorList>
    </citation>
    <scope>NUCLEOTIDE SEQUENCE</scope>
    <source>
        <strain evidence="1">VB521301</strain>
    </source>
</reference>